<reference evidence="10" key="2">
    <citation type="submission" date="2005-04" db="EMBL/GenBank/DDBJ databases">
        <authorList>
            <person name="Buell C.R."/>
            <person name="Wing R.A."/>
            <person name="McCombie W.A."/>
            <person name="Ouyang S."/>
        </authorList>
    </citation>
    <scope>NUCLEOTIDE SEQUENCE</scope>
</reference>
<feature type="compositionally biased region" description="Gly residues" evidence="8">
    <location>
        <begin position="105"/>
        <end position="119"/>
    </location>
</feature>
<dbReference type="PRINTS" id="PR00380">
    <property type="entry name" value="KINESINHEAVY"/>
</dbReference>
<feature type="region of interest" description="Disordered" evidence="8">
    <location>
        <begin position="105"/>
        <end position="124"/>
    </location>
</feature>
<keyword evidence="3" id="KW-0067">ATP-binding</keyword>
<protein>
    <recommendedName>
        <fullName evidence="9">Kinesin motor domain-containing protein</fullName>
    </recommendedName>
</protein>
<dbReference type="AlphaFoldDB" id="Q2R236"/>
<dbReference type="EMBL" id="DP000010">
    <property type="protein sequence ID" value="ABA94543.1"/>
    <property type="molecule type" value="Genomic_DNA"/>
</dbReference>
<dbReference type="Pfam" id="PF00225">
    <property type="entry name" value="Kinesin"/>
    <property type="match status" value="1"/>
</dbReference>
<dbReference type="InterPro" id="IPR036961">
    <property type="entry name" value="Kinesin_motor_dom_sf"/>
</dbReference>
<reference evidence="10" key="1">
    <citation type="journal article" date="2005" name="BMC Biol.">
        <title>The sequence of rice chromosomes 11 and 12, rich in disease resistance genes and recent gene duplications.</title>
        <authorList>
            <consortium name="The rice chromosomes 11 and 12 sequencing consortia"/>
        </authorList>
    </citation>
    <scope>NUCLEOTIDE SEQUENCE [LARGE SCALE GENOMIC DNA]</scope>
</reference>
<sequence>MECEFSSFRATPSPSVSHTIILRPPGATVISPPPLALALTAPSPVRRVSLAIARPSPPASAAPSLVRRRHWRTWWWAGGEGSSGGGQRPEGVELRWQSSIRARGCGGGDWTGDGSGRGGSSPVRQRLSLGTIRASSPEVTLVLLLRAVRAHIWRRPHGGGGALLRREISPEKQTSYQCQCSFLEVSISDMMQILLNAFQIRENACNGVHVENLTDEYESTVEDVNQILMKGLPNRKVGTTSMNLKSSRSHIIFTCVIEAWSKGCSSNGFSSSQTSRITFVDLVGPDNDELDGGSKHCTRE</sequence>
<comment type="caution">
    <text evidence="7">Lacks conserved residue(s) required for the propagation of feature annotation.</text>
</comment>
<keyword evidence="4" id="KW-0175">Coiled coil</keyword>
<evidence type="ECO:0000256" key="7">
    <source>
        <dbReference type="PROSITE-ProRule" id="PRU00283"/>
    </source>
</evidence>
<dbReference type="Gene3D" id="3.40.850.10">
    <property type="entry name" value="Kinesin motor domain"/>
    <property type="match status" value="1"/>
</dbReference>
<dbReference type="InterPro" id="IPR044986">
    <property type="entry name" value="KIF15/KIN-12"/>
</dbReference>
<evidence type="ECO:0000313" key="10">
    <source>
        <dbReference type="EMBL" id="ABA94543.1"/>
    </source>
</evidence>
<keyword evidence="5" id="KW-0505">Motor protein</keyword>
<dbReference type="GO" id="GO:0007018">
    <property type="term" value="P:microtubule-based movement"/>
    <property type="evidence" value="ECO:0007669"/>
    <property type="project" value="InterPro"/>
</dbReference>
<proteinExistence type="inferred from homology"/>
<dbReference type="GO" id="GO:0003777">
    <property type="term" value="F:microtubule motor activity"/>
    <property type="evidence" value="ECO:0007669"/>
    <property type="project" value="InterPro"/>
</dbReference>
<dbReference type="GO" id="GO:0005524">
    <property type="term" value="F:ATP binding"/>
    <property type="evidence" value="ECO:0007669"/>
    <property type="project" value="UniProtKB-KW"/>
</dbReference>
<organism evidence="10">
    <name type="scientific">Oryza sativa subsp. japonica</name>
    <name type="common">Rice</name>
    <dbReference type="NCBI Taxonomy" id="39947"/>
    <lineage>
        <taxon>Eukaryota</taxon>
        <taxon>Viridiplantae</taxon>
        <taxon>Streptophyta</taxon>
        <taxon>Embryophyta</taxon>
        <taxon>Tracheophyta</taxon>
        <taxon>Spermatophyta</taxon>
        <taxon>Magnoliopsida</taxon>
        <taxon>Liliopsida</taxon>
        <taxon>Poales</taxon>
        <taxon>Poaceae</taxon>
        <taxon>BOP clade</taxon>
        <taxon>Oryzoideae</taxon>
        <taxon>Oryzeae</taxon>
        <taxon>Oryzinae</taxon>
        <taxon>Oryza</taxon>
        <taxon>Oryza sativa</taxon>
    </lineage>
</organism>
<evidence type="ECO:0000256" key="6">
    <source>
        <dbReference type="ARBA" id="ARBA00034488"/>
    </source>
</evidence>
<dbReference type="GO" id="GO:0008017">
    <property type="term" value="F:microtubule binding"/>
    <property type="evidence" value="ECO:0007669"/>
    <property type="project" value="InterPro"/>
</dbReference>
<dbReference type="SUPFAM" id="SSF52540">
    <property type="entry name" value="P-loop containing nucleoside triphosphate hydrolases"/>
    <property type="match status" value="1"/>
</dbReference>
<dbReference type="SMART" id="SM00129">
    <property type="entry name" value="KISc"/>
    <property type="match status" value="1"/>
</dbReference>
<evidence type="ECO:0000256" key="3">
    <source>
        <dbReference type="ARBA" id="ARBA00022840"/>
    </source>
</evidence>
<dbReference type="PROSITE" id="PS50067">
    <property type="entry name" value="KINESIN_MOTOR_2"/>
    <property type="match status" value="1"/>
</dbReference>
<name>Q2R236_ORYSJ</name>
<feature type="domain" description="Kinesin motor" evidence="9">
    <location>
        <begin position="1"/>
        <end position="300"/>
    </location>
</feature>
<dbReference type="InterPro" id="IPR001752">
    <property type="entry name" value="Kinesin_motor_dom"/>
</dbReference>
<dbReference type="PANTHER" id="PTHR37739:SF16">
    <property type="entry name" value="KINESIN-LIKE PROTEIN"/>
    <property type="match status" value="1"/>
</dbReference>
<gene>
    <name evidence="10" type="ordered locus">LOC_Os11g37140</name>
</gene>
<dbReference type="InterPro" id="IPR027417">
    <property type="entry name" value="P-loop_NTPase"/>
</dbReference>
<evidence type="ECO:0000256" key="5">
    <source>
        <dbReference type="ARBA" id="ARBA00023175"/>
    </source>
</evidence>
<reference evidence="10" key="3">
    <citation type="submission" date="2006-01" db="EMBL/GenBank/DDBJ databases">
        <authorList>
            <person name="Buell R."/>
        </authorList>
    </citation>
    <scope>NUCLEOTIDE SEQUENCE</scope>
</reference>
<evidence type="ECO:0000259" key="9">
    <source>
        <dbReference type="PROSITE" id="PS50067"/>
    </source>
</evidence>
<accession>Q2R236</accession>
<keyword evidence="1" id="KW-0493">Microtubule</keyword>
<evidence type="ECO:0000256" key="2">
    <source>
        <dbReference type="ARBA" id="ARBA00022741"/>
    </source>
</evidence>
<evidence type="ECO:0000256" key="8">
    <source>
        <dbReference type="SAM" id="MobiDB-lite"/>
    </source>
</evidence>
<dbReference type="PANTHER" id="PTHR37739">
    <property type="entry name" value="KINESIN-LIKE PROTEIN KIN-12D"/>
    <property type="match status" value="1"/>
</dbReference>
<keyword evidence="2" id="KW-0547">Nucleotide-binding</keyword>
<evidence type="ECO:0000256" key="1">
    <source>
        <dbReference type="ARBA" id="ARBA00022701"/>
    </source>
</evidence>
<evidence type="ECO:0000256" key="4">
    <source>
        <dbReference type="ARBA" id="ARBA00023054"/>
    </source>
</evidence>
<comment type="similarity">
    <text evidence="6">Belongs to the TRAFAC class myosin-kinesin ATPase superfamily. Kinesin family. KIN-12 subfamily.</text>
</comment>
<dbReference type="GO" id="GO:0005874">
    <property type="term" value="C:microtubule"/>
    <property type="evidence" value="ECO:0007669"/>
    <property type="project" value="UniProtKB-KW"/>
</dbReference>